<dbReference type="AlphaFoldDB" id="A0A1V2ULH7"/>
<dbReference type="CDD" id="cd19089">
    <property type="entry name" value="AKR_AKR14A1_2"/>
    <property type="match status" value="1"/>
</dbReference>
<dbReference type="EMBL" id="MSTR01000002">
    <property type="protein sequence ID" value="ONN44261.1"/>
    <property type="molecule type" value="Genomic_DNA"/>
</dbReference>
<dbReference type="GO" id="GO:0051596">
    <property type="term" value="P:methylglyoxal catabolic process"/>
    <property type="evidence" value="ECO:0007669"/>
    <property type="project" value="TreeGrafter"/>
</dbReference>
<evidence type="ECO:0000256" key="2">
    <source>
        <dbReference type="ARBA" id="ARBA00022857"/>
    </source>
</evidence>
<evidence type="ECO:0000313" key="5">
    <source>
        <dbReference type="EMBL" id="ONN44261.1"/>
    </source>
</evidence>
<dbReference type="InterPro" id="IPR023210">
    <property type="entry name" value="NADP_OxRdtase_dom"/>
</dbReference>
<accession>A0A1V2ULH7</accession>
<dbReference type="InterPro" id="IPR036812">
    <property type="entry name" value="NAD(P)_OxRdtase_dom_sf"/>
</dbReference>
<feature type="domain" description="NADP-dependent oxidoreductase" evidence="4">
    <location>
        <begin position="27"/>
        <end position="327"/>
    </location>
</feature>
<dbReference type="PRINTS" id="PR01577">
    <property type="entry name" value="KCNABCHANNEL"/>
</dbReference>
<dbReference type="GO" id="GO:0016491">
    <property type="term" value="F:oxidoreductase activity"/>
    <property type="evidence" value="ECO:0007669"/>
    <property type="project" value="UniProtKB-KW"/>
</dbReference>
<dbReference type="RefSeq" id="WP_077151200.1">
    <property type="nucleotide sequence ID" value="NZ_CABMMO010000002.1"/>
</dbReference>
<organism evidence="5 6">
    <name type="scientific">Enterococcus mundtii</name>
    <dbReference type="NCBI Taxonomy" id="53346"/>
    <lineage>
        <taxon>Bacteria</taxon>
        <taxon>Bacillati</taxon>
        <taxon>Bacillota</taxon>
        <taxon>Bacilli</taxon>
        <taxon>Lactobacillales</taxon>
        <taxon>Enterococcaceae</taxon>
        <taxon>Enterococcus</taxon>
    </lineage>
</organism>
<dbReference type="SUPFAM" id="SSF51430">
    <property type="entry name" value="NAD(P)-linked oxidoreductase"/>
    <property type="match status" value="1"/>
</dbReference>
<gene>
    <name evidence="5" type="ORF">BTN92_02230</name>
</gene>
<evidence type="ECO:0000313" key="6">
    <source>
        <dbReference type="Proteomes" id="UP000189299"/>
    </source>
</evidence>
<comment type="caution">
    <text evidence="5">The sequence shown here is derived from an EMBL/GenBank/DDBJ whole genome shotgun (WGS) entry which is preliminary data.</text>
</comment>
<evidence type="ECO:0000256" key="3">
    <source>
        <dbReference type="ARBA" id="ARBA00023002"/>
    </source>
</evidence>
<dbReference type="Gene3D" id="3.20.20.100">
    <property type="entry name" value="NADP-dependent oxidoreductase domain"/>
    <property type="match status" value="1"/>
</dbReference>
<dbReference type="PANTHER" id="PTHR43150:SF4">
    <property type="entry name" value="L-GLYCERALDEHYDE 3-PHOSPHATE REDUCTASE"/>
    <property type="match status" value="1"/>
</dbReference>
<dbReference type="PANTHER" id="PTHR43150">
    <property type="entry name" value="HYPERKINETIC, ISOFORM M"/>
    <property type="match status" value="1"/>
</dbReference>
<keyword evidence="3" id="KW-0560">Oxidoreductase</keyword>
<evidence type="ECO:0000256" key="1">
    <source>
        <dbReference type="ARBA" id="ARBA00006515"/>
    </source>
</evidence>
<name>A0A1V2ULH7_ENTMU</name>
<evidence type="ECO:0000259" key="4">
    <source>
        <dbReference type="Pfam" id="PF00248"/>
    </source>
</evidence>
<dbReference type="Proteomes" id="UP000189299">
    <property type="component" value="Unassembled WGS sequence"/>
</dbReference>
<comment type="similarity">
    <text evidence="1">Belongs to the shaker potassium channel beta subunit family.</text>
</comment>
<reference evidence="5 6" key="1">
    <citation type="submission" date="2016-12" db="EMBL/GenBank/DDBJ databases">
        <authorList>
            <person name="Song W.-J."/>
            <person name="Kurnit D.M."/>
        </authorList>
    </citation>
    <scope>NUCLEOTIDE SEQUENCE [LARGE SCALE GENOMIC DNA]</scope>
    <source>
        <strain evidence="5 6">CGB1038-1_S1</strain>
    </source>
</reference>
<keyword evidence="2" id="KW-0521">NADP</keyword>
<dbReference type="Pfam" id="PF00248">
    <property type="entry name" value="Aldo_ket_red"/>
    <property type="match status" value="1"/>
</dbReference>
<proteinExistence type="inferred from homology"/>
<protein>
    <submittedName>
        <fullName evidence="5">L-glyceraldehyde 3-phosphate reductase</fullName>
    </submittedName>
</protein>
<dbReference type="InterPro" id="IPR005399">
    <property type="entry name" value="K_chnl_volt-dep_bsu_KCNAB-rel"/>
</dbReference>
<sequence length="331" mass="37344">MYVADKTRYENMEYRKSGQSGLKLPLLSLGLWQNFGEYDPISNQRKILKGAFDLGITHFDLANNYGGPAGAAETNFGRLFKEDFKPYRDELIISSKAGYYMWDGPYGDWGSRKSIIASCDQSLQRMGLDYVDIFYHHRPDPETPLEETAEALMQLVRQGKALYIGISNYNGADTQKMAEILRKKDAPFVIHQMRYNLFSRELLETDLAPVLAENGLGAITFSPLAQGLLTNRYLHGIPEDSRAHRKEIPFLSEEQIAPTLRKITQLQEVAEARGQTLAQMALAWNVRQPSVTSVLVGASRLSQLQESVKMKDNLVFAPEELATIEMILAEN</sequence>
<dbReference type="OrthoDB" id="9773828at2"/>
<dbReference type="STRING" id="53346.A5802_002622"/>